<reference evidence="2 3" key="1">
    <citation type="submission" date="2023-09" db="EMBL/GenBank/DDBJ databases">
        <authorList>
            <person name="Rey-Velasco X."/>
        </authorList>
    </citation>
    <scope>NUCLEOTIDE SEQUENCE [LARGE SCALE GENOMIC DNA]</scope>
    <source>
        <strain evidence="2 3">P007</strain>
    </source>
</reference>
<name>A0ABU3BFL5_9FLAO</name>
<protein>
    <submittedName>
        <fullName evidence="2">Porin family protein</fullName>
    </submittedName>
</protein>
<comment type="caution">
    <text evidence="2">The sequence shown here is derived from an EMBL/GenBank/DDBJ whole genome shotgun (WGS) entry which is preliminary data.</text>
</comment>
<dbReference type="EMBL" id="JAVRHU010000001">
    <property type="protein sequence ID" value="MDT0620961.1"/>
    <property type="molecule type" value="Genomic_DNA"/>
</dbReference>
<sequence>MGKSLFFLIIFFFSALSILGQEANLSAGNNSRYLEDQFYAGIAYNFLTDLPSDETIQRNLSYNIHFGFIKDIPINRKRNFGLGVGIGYDTNSYYSNIIATEINSAINYQLSVSSDSLNRSKFETHSIAFPLELRWRTSNAEDYKFWRIYAGVKAEYLFSRLSVARFNSQNENLKFTNNDISQWQYGLTLNFGYNTWNIHLYYSLAPLLKGSALLDNQAIKFRPLRVGVVFYIL</sequence>
<feature type="domain" description="Outer membrane protein beta-barrel" evidence="1">
    <location>
        <begin position="29"/>
        <end position="208"/>
    </location>
</feature>
<dbReference type="Pfam" id="PF13568">
    <property type="entry name" value="OMP_b-brl_2"/>
    <property type="match status" value="1"/>
</dbReference>
<organism evidence="2 3">
    <name type="scientific">Croceitalea vernalis</name>
    <dbReference type="NCBI Taxonomy" id="3075599"/>
    <lineage>
        <taxon>Bacteria</taxon>
        <taxon>Pseudomonadati</taxon>
        <taxon>Bacteroidota</taxon>
        <taxon>Flavobacteriia</taxon>
        <taxon>Flavobacteriales</taxon>
        <taxon>Flavobacteriaceae</taxon>
        <taxon>Croceitalea</taxon>
    </lineage>
</organism>
<evidence type="ECO:0000313" key="3">
    <source>
        <dbReference type="Proteomes" id="UP001250662"/>
    </source>
</evidence>
<gene>
    <name evidence="2" type="ORF">RM520_04955</name>
</gene>
<evidence type="ECO:0000313" key="2">
    <source>
        <dbReference type="EMBL" id="MDT0620961.1"/>
    </source>
</evidence>
<dbReference type="Proteomes" id="UP001250662">
    <property type="component" value="Unassembled WGS sequence"/>
</dbReference>
<keyword evidence="3" id="KW-1185">Reference proteome</keyword>
<accession>A0ABU3BFL5</accession>
<proteinExistence type="predicted"/>
<evidence type="ECO:0000259" key="1">
    <source>
        <dbReference type="Pfam" id="PF13568"/>
    </source>
</evidence>
<dbReference type="InterPro" id="IPR025665">
    <property type="entry name" value="Beta-barrel_OMP_2"/>
</dbReference>
<dbReference type="RefSeq" id="WP_311387190.1">
    <property type="nucleotide sequence ID" value="NZ_JAVRHU010000001.1"/>
</dbReference>